<dbReference type="SUPFAM" id="SSF47370">
    <property type="entry name" value="Bromodomain"/>
    <property type="match status" value="2"/>
</dbReference>
<dbReference type="InterPro" id="IPR036427">
    <property type="entry name" value="Bromodomain-like_sf"/>
</dbReference>
<dbReference type="GO" id="GO:0016586">
    <property type="term" value="C:RSC-type complex"/>
    <property type="evidence" value="ECO:0007669"/>
    <property type="project" value="InterPro"/>
</dbReference>
<dbReference type="InterPro" id="IPR018359">
    <property type="entry name" value="Bromodomain_CS"/>
</dbReference>
<keyword evidence="4" id="KW-0805">Transcription regulation</keyword>
<feature type="domain" description="Bromo" evidence="10">
    <location>
        <begin position="264"/>
        <end position="343"/>
    </location>
</feature>
<keyword evidence="6" id="KW-0804">Transcription</keyword>
<dbReference type="EMBL" id="CAJPDS010000102">
    <property type="protein sequence ID" value="CAF9937491.1"/>
    <property type="molecule type" value="Genomic_DNA"/>
</dbReference>
<evidence type="ECO:0000256" key="6">
    <source>
        <dbReference type="ARBA" id="ARBA00023163"/>
    </source>
</evidence>
<evidence type="ECO:0000256" key="3">
    <source>
        <dbReference type="ARBA" id="ARBA00022853"/>
    </source>
</evidence>
<feature type="compositionally biased region" description="Polar residues" evidence="9">
    <location>
        <begin position="391"/>
        <end position="403"/>
    </location>
</feature>
<dbReference type="Pfam" id="PF22994">
    <property type="entry name" value="RSC4_Ig_like"/>
    <property type="match status" value="1"/>
</dbReference>
<evidence type="ECO:0000256" key="9">
    <source>
        <dbReference type="SAM" id="MobiDB-lite"/>
    </source>
</evidence>
<feature type="compositionally biased region" description="Polar residues" evidence="9">
    <location>
        <begin position="212"/>
        <end position="230"/>
    </location>
</feature>
<dbReference type="CDD" id="cd04369">
    <property type="entry name" value="Bromodomain"/>
    <property type="match status" value="2"/>
</dbReference>
<comment type="caution">
    <text evidence="11">The sequence shown here is derived from an EMBL/GenBank/DDBJ whole genome shotgun (WGS) entry which is preliminary data.</text>
</comment>
<protein>
    <recommendedName>
        <fullName evidence="10">Bromo domain-containing protein</fullName>
    </recommendedName>
</protein>
<evidence type="ECO:0000256" key="2">
    <source>
        <dbReference type="ARBA" id="ARBA00022737"/>
    </source>
</evidence>
<proteinExistence type="predicted"/>
<keyword evidence="5 8" id="KW-0103">Bromodomain</keyword>
<feature type="domain" description="Bromo" evidence="10">
    <location>
        <begin position="61"/>
        <end position="131"/>
    </location>
</feature>
<feature type="region of interest" description="Disordered" evidence="9">
    <location>
        <begin position="511"/>
        <end position="530"/>
    </location>
</feature>
<dbReference type="PANTHER" id="PTHR16062:SF19">
    <property type="entry name" value="PROTEIN POLYBROMO-1"/>
    <property type="match status" value="1"/>
</dbReference>
<gene>
    <name evidence="11" type="ORF">HETSPECPRED_000554</name>
</gene>
<organism evidence="11 12">
    <name type="scientific">Heterodermia speciosa</name>
    <dbReference type="NCBI Taxonomy" id="116794"/>
    <lineage>
        <taxon>Eukaryota</taxon>
        <taxon>Fungi</taxon>
        <taxon>Dikarya</taxon>
        <taxon>Ascomycota</taxon>
        <taxon>Pezizomycotina</taxon>
        <taxon>Lecanoromycetes</taxon>
        <taxon>OSLEUM clade</taxon>
        <taxon>Lecanoromycetidae</taxon>
        <taxon>Caliciales</taxon>
        <taxon>Physciaceae</taxon>
        <taxon>Heterodermia</taxon>
    </lineage>
</organism>
<keyword evidence="12" id="KW-1185">Reference proteome</keyword>
<evidence type="ECO:0000256" key="1">
    <source>
        <dbReference type="ARBA" id="ARBA00004123"/>
    </source>
</evidence>
<dbReference type="SMART" id="SM00297">
    <property type="entry name" value="BROMO"/>
    <property type="match status" value="2"/>
</dbReference>
<evidence type="ECO:0000259" key="10">
    <source>
        <dbReference type="PROSITE" id="PS50014"/>
    </source>
</evidence>
<dbReference type="OrthoDB" id="6017at2759"/>
<dbReference type="InterPro" id="IPR054551">
    <property type="entry name" value="RSC4_Ig-like"/>
</dbReference>
<feature type="region of interest" description="Disordered" evidence="9">
    <location>
        <begin position="385"/>
        <end position="456"/>
    </location>
</feature>
<keyword evidence="7" id="KW-0539">Nucleus</keyword>
<dbReference type="AlphaFoldDB" id="A0A8H3GCH0"/>
<evidence type="ECO:0000256" key="8">
    <source>
        <dbReference type="PROSITE-ProRule" id="PRU00035"/>
    </source>
</evidence>
<feature type="compositionally biased region" description="Acidic residues" evidence="9">
    <location>
        <begin position="180"/>
        <end position="189"/>
    </location>
</feature>
<dbReference type="FunFam" id="1.20.920.10:FF:000083">
    <property type="entry name" value="WGS project CABT00000000 data, contig 2.8"/>
    <property type="match status" value="1"/>
</dbReference>
<dbReference type="PROSITE" id="PS50014">
    <property type="entry name" value="BROMODOMAIN_2"/>
    <property type="match status" value="2"/>
</dbReference>
<evidence type="ECO:0000313" key="12">
    <source>
        <dbReference type="Proteomes" id="UP000664521"/>
    </source>
</evidence>
<keyword evidence="2" id="KW-0677">Repeat</keyword>
<reference evidence="11" key="1">
    <citation type="submission" date="2021-03" db="EMBL/GenBank/DDBJ databases">
        <authorList>
            <person name="Tagirdzhanova G."/>
        </authorList>
    </citation>
    <scope>NUCLEOTIDE SEQUENCE</scope>
</reference>
<dbReference type="PANTHER" id="PTHR16062">
    <property type="entry name" value="SWI/SNF-RELATED"/>
    <property type="match status" value="1"/>
</dbReference>
<dbReference type="InterPro" id="IPR001487">
    <property type="entry name" value="Bromodomain"/>
</dbReference>
<dbReference type="Pfam" id="PF00439">
    <property type="entry name" value="Bromodomain"/>
    <property type="match status" value="2"/>
</dbReference>
<dbReference type="GO" id="GO:0006368">
    <property type="term" value="P:transcription elongation by RNA polymerase II"/>
    <property type="evidence" value="ECO:0007669"/>
    <property type="project" value="TreeGrafter"/>
</dbReference>
<sequence length="672" mass="74435">MSSKRKATSGPATVAADDGDAHAAKRRKLPASTEETRETPETTSETGLRFMEQLKTARDKRDHLIAEYFYELPDKKKFPEYYRVIGLPMCLNIIKGKLERGEYSNMSLMESDLRRMVGNAKSFNQKSSPVFSDAEKMRKTIVAFMTINNPAYKTGNYAPGPTPVPEGWQSRLEEEKAVEEADADGETDHEEPSITPQLEEPTKLRKRPAPVPQSSIAQTSHNRRASSTPAVQDAEGAGESFEGDTFQQAQEKIMTEMINLTNDDDELISSAFLNLPSRELRDYYRVIKHPVCLRSVQKLVRGVKGREKPTGHTLLKSWQAFEDESNYIWNNAREYNEDGSVISELATQLESYFRRRLKEAKRFVQEPPQPKVKLRMPAPDPPKITLKLSGPKQSGSTGVSIDSESLKRQQELVNAGANGKTSAPENGTPVVRERPRSDSADHPVINGVKKESALSQSPTLGAVQVNGDFRRPNARQSPGSANMAMPPPLNNASRMASGSPLPQAPVLNNHIPTSHAPPPTTPFDNRWRPQGKDASDALFSNLNISTHPGLKVDRPFQLDIPPSSTATQQSVTISLPATHFFLRLRPTLAPSLTTRPSKIFVTVNMQRLNPIPERPEETNVSKPLYEARVSVGSINRIEIEVVAGTPRGTPKVGNGPEIEMEKITLFVNLAKT</sequence>
<dbReference type="GO" id="GO:0003682">
    <property type="term" value="F:chromatin binding"/>
    <property type="evidence" value="ECO:0007669"/>
    <property type="project" value="TreeGrafter"/>
</dbReference>
<evidence type="ECO:0000256" key="7">
    <source>
        <dbReference type="ARBA" id="ARBA00023242"/>
    </source>
</evidence>
<evidence type="ECO:0000256" key="4">
    <source>
        <dbReference type="ARBA" id="ARBA00023015"/>
    </source>
</evidence>
<dbReference type="Proteomes" id="UP000664521">
    <property type="component" value="Unassembled WGS sequence"/>
</dbReference>
<evidence type="ECO:0000256" key="5">
    <source>
        <dbReference type="ARBA" id="ARBA00023117"/>
    </source>
</evidence>
<dbReference type="PROSITE" id="PS00633">
    <property type="entry name" value="BROMODOMAIN_1"/>
    <property type="match status" value="1"/>
</dbReference>
<dbReference type="PRINTS" id="PR00503">
    <property type="entry name" value="BROMODOMAIN"/>
</dbReference>
<feature type="region of interest" description="Disordered" evidence="9">
    <location>
        <begin position="1"/>
        <end position="47"/>
    </location>
</feature>
<name>A0A8H3GCH0_9LECA</name>
<evidence type="ECO:0000313" key="11">
    <source>
        <dbReference type="EMBL" id="CAF9937491.1"/>
    </source>
</evidence>
<feature type="region of interest" description="Disordered" evidence="9">
    <location>
        <begin position="153"/>
        <end position="243"/>
    </location>
</feature>
<feature type="compositionally biased region" description="Basic and acidic residues" evidence="9">
    <location>
        <begin position="431"/>
        <end position="441"/>
    </location>
</feature>
<keyword evidence="3" id="KW-0156">Chromatin regulator</keyword>
<dbReference type="Gene3D" id="1.20.920.10">
    <property type="entry name" value="Bromodomain-like"/>
    <property type="match status" value="2"/>
</dbReference>
<dbReference type="InterPro" id="IPR037382">
    <property type="entry name" value="Rsc/polybromo"/>
</dbReference>
<comment type="subcellular location">
    <subcellularLocation>
        <location evidence="1">Nucleus</location>
    </subcellularLocation>
</comment>
<accession>A0A8H3GCH0</accession>
<dbReference type="GO" id="GO:0006338">
    <property type="term" value="P:chromatin remodeling"/>
    <property type="evidence" value="ECO:0007669"/>
    <property type="project" value="InterPro"/>
</dbReference>